<accession>A0ABQ9EKY5</accession>
<evidence type="ECO:0000313" key="1">
    <source>
        <dbReference type="EMBL" id="KAJ8304541.1"/>
    </source>
</evidence>
<keyword evidence="2" id="KW-1185">Reference proteome</keyword>
<name>A0ABQ9EKY5_TEGGR</name>
<comment type="caution">
    <text evidence="1">The sequence shown here is derived from an EMBL/GenBank/DDBJ whole genome shotgun (WGS) entry which is preliminary data.</text>
</comment>
<dbReference type="Proteomes" id="UP001217089">
    <property type="component" value="Unassembled WGS sequence"/>
</dbReference>
<protein>
    <submittedName>
        <fullName evidence="1">Uncharacterized protein</fullName>
    </submittedName>
</protein>
<reference evidence="1 2" key="1">
    <citation type="submission" date="2022-12" db="EMBL/GenBank/DDBJ databases">
        <title>Chromosome-level genome of Tegillarca granosa.</title>
        <authorList>
            <person name="Kim J."/>
        </authorList>
    </citation>
    <scope>NUCLEOTIDE SEQUENCE [LARGE SCALE GENOMIC DNA]</scope>
    <source>
        <strain evidence="1">Teg-2019</strain>
        <tissue evidence="1">Adductor muscle</tissue>
    </source>
</reference>
<sequence>MKSTPFQFKLGDLFRVPVSGNVMKLNYNESTGKTVIPVQINMLEATDNGLTRKSISGGYALYCYTNEPNFKDVNLTLLKQGNV</sequence>
<proteinExistence type="predicted"/>
<organism evidence="1 2">
    <name type="scientific">Tegillarca granosa</name>
    <name type="common">Malaysian cockle</name>
    <name type="synonym">Anadara granosa</name>
    <dbReference type="NCBI Taxonomy" id="220873"/>
    <lineage>
        <taxon>Eukaryota</taxon>
        <taxon>Metazoa</taxon>
        <taxon>Spiralia</taxon>
        <taxon>Lophotrochozoa</taxon>
        <taxon>Mollusca</taxon>
        <taxon>Bivalvia</taxon>
        <taxon>Autobranchia</taxon>
        <taxon>Pteriomorphia</taxon>
        <taxon>Arcoida</taxon>
        <taxon>Arcoidea</taxon>
        <taxon>Arcidae</taxon>
        <taxon>Tegillarca</taxon>
    </lineage>
</organism>
<dbReference type="EMBL" id="JARBDR010000903">
    <property type="protein sequence ID" value="KAJ8304541.1"/>
    <property type="molecule type" value="Genomic_DNA"/>
</dbReference>
<evidence type="ECO:0000313" key="2">
    <source>
        <dbReference type="Proteomes" id="UP001217089"/>
    </source>
</evidence>
<gene>
    <name evidence="1" type="ORF">KUTeg_018124</name>
</gene>